<dbReference type="Proteomes" id="UP000327493">
    <property type="component" value="Chromosome 7"/>
</dbReference>
<comment type="caution">
    <text evidence="2">The sequence shown here is derived from an EMBL/GenBank/DDBJ whole genome shotgun (WGS) entry which is preliminary data.</text>
</comment>
<keyword evidence="3" id="KW-1185">Reference proteome</keyword>
<sequence length="106" mass="11585">MADDFDVEAMLEAPFRKTSLMISHLYSHEFIFDSTVNCEKKEGKRGAEARAEAQALGGEEAEAKTKRRVRRGARAEKENEAAAESVIAAAPEARSVLAGTEHARAH</sequence>
<gene>
    <name evidence="2" type="ORF">FQN60_001860</name>
</gene>
<dbReference type="EMBL" id="VOFY01000007">
    <property type="protein sequence ID" value="KAA8590917.1"/>
    <property type="molecule type" value="Genomic_DNA"/>
</dbReference>
<feature type="region of interest" description="Disordered" evidence="1">
    <location>
        <begin position="43"/>
        <end position="86"/>
    </location>
</feature>
<evidence type="ECO:0000256" key="1">
    <source>
        <dbReference type="SAM" id="MobiDB-lite"/>
    </source>
</evidence>
<organism evidence="2 3">
    <name type="scientific">Etheostoma spectabile</name>
    <name type="common">orangethroat darter</name>
    <dbReference type="NCBI Taxonomy" id="54343"/>
    <lineage>
        <taxon>Eukaryota</taxon>
        <taxon>Metazoa</taxon>
        <taxon>Chordata</taxon>
        <taxon>Craniata</taxon>
        <taxon>Vertebrata</taxon>
        <taxon>Euteleostomi</taxon>
        <taxon>Actinopterygii</taxon>
        <taxon>Neopterygii</taxon>
        <taxon>Teleostei</taxon>
        <taxon>Neoteleostei</taxon>
        <taxon>Acanthomorphata</taxon>
        <taxon>Eupercaria</taxon>
        <taxon>Perciformes</taxon>
        <taxon>Percoidei</taxon>
        <taxon>Percidae</taxon>
        <taxon>Etheostomatinae</taxon>
        <taxon>Etheostoma</taxon>
    </lineage>
</organism>
<name>A0A5J5D9T4_9PERO</name>
<protein>
    <submittedName>
        <fullName evidence="2">Uncharacterized protein</fullName>
    </submittedName>
</protein>
<reference evidence="2 3" key="1">
    <citation type="submission" date="2019-08" db="EMBL/GenBank/DDBJ databases">
        <title>A chromosome-level genome assembly, high-density linkage maps, and genome scans reveal the genomic architecture of hybrid incompatibilities underlying speciation via character displacement in darters (Percidae: Etheostominae).</title>
        <authorList>
            <person name="Moran R.L."/>
            <person name="Catchen J.M."/>
            <person name="Fuller R.C."/>
        </authorList>
    </citation>
    <scope>NUCLEOTIDE SEQUENCE [LARGE SCALE GENOMIC DNA]</scope>
    <source>
        <strain evidence="2">EspeVRDwgs_2016</strain>
        <tissue evidence="2">Muscle</tissue>
    </source>
</reference>
<feature type="non-terminal residue" evidence="2">
    <location>
        <position position="106"/>
    </location>
</feature>
<proteinExistence type="predicted"/>
<dbReference type="AlphaFoldDB" id="A0A5J5D9T4"/>
<evidence type="ECO:0000313" key="2">
    <source>
        <dbReference type="EMBL" id="KAA8590917.1"/>
    </source>
</evidence>
<evidence type="ECO:0000313" key="3">
    <source>
        <dbReference type="Proteomes" id="UP000327493"/>
    </source>
</evidence>
<accession>A0A5J5D9T4</accession>